<accession>A0A6B8WB49</accession>
<feature type="transmembrane region" description="Helical" evidence="1">
    <location>
        <begin position="93"/>
        <end position="112"/>
    </location>
</feature>
<organism evidence="2 3">
    <name type="scientific">Corynebacterium occultum</name>
    <dbReference type="NCBI Taxonomy" id="2675219"/>
    <lineage>
        <taxon>Bacteria</taxon>
        <taxon>Bacillati</taxon>
        <taxon>Actinomycetota</taxon>
        <taxon>Actinomycetes</taxon>
        <taxon>Mycobacteriales</taxon>
        <taxon>Corynebacteriaceae</taxon>
        <taxon>Corynebacterium</taxon>
    </lineage>
</organism>
<keyword evidence="1" id="KW-1133">Transmembrane helix</keyword>
<protein>
    <recommendedName>
        <fullName evidence="4">DUF3054 domain-containing protein</fullName>
    </recommendedName>
</protein>
<dbReference type="InterPro" id="IPR021414">
    <property type="entry name" value="DUF3054"/>
</dbReference>
<dbReference type="EMBL" id="CP046455">
    <property type="protein sequence ID" value="QGU08515.1"/>
    <property type="molecule type" value="Genomic_DNA"/>
</dbReference>
<gene>
    <name evidence="2" type="ORF">COCCU_13080</name>
</gene>
<proteinExistence type="predicted"/>
<name>A0A6B8WB49_9CORY</name>
<keyword evidence="3" id="KW-1185">Reference proteome</keyword>
<dbReference type="KEGG" id="cok:COCCU_13080"/>
<evidence type="ECO:0000256" key="1">
    <source>
        <dbReference type="SAM" id="Phobius"/>
    </source>
</evidence>
<dbReference type="AlphaFoldDB" id="A0A6B8WB49"/>
<dbReference type="Pfam" id="PF11255">
    <property type="entry name" value="DUF3054"/>
    <property type="match status" value="1"/>
</dbReference>
<evidence type="ECO:0008006" key="4">
    <source>
        <dbReference type="Google" id="ProtNLM"/>
    </source>
</evidence>
<dbReference type="Proteomes" id="UP000424462">
    <property type="component" value="Chromosome"/>
</dbReference>
<dbReference type="RefSeq" id="WP_407924143.1">
    <property type="nucleotide sequence ID" value="NZ_CP046455.1"/>
</dbReference>
<reference evidence="2 3" key="1">
    <citation type="submission" date="2019-11" db="EMBL/GenBank/DDBJ databases">
        <title>Complete genome sequence of Corynebacterium kalinowskii 1959, a novel Corynebacterium species isolated from soil of a small paddock in Vilsendorf, Germany.</title>
        <authorList>
            <person name="Schaffert L."/>
            <person name="Ruwe M."/>
            <person name="Milse J."/>
            <person name="Hanuschka K."/>
            <person name="Ortseifen V."/>
            <person name="Droste J."/>
            <person name="Brandt D."/>
            <person name="Schlueter L."/>
            <person name="Kutter Y."/>
            <person name="Vinke S."/>
            <person name="Viehoefer P."/>
            <person name="Jacob L."/>
            <person name="Luebke N.-C."/>
            <person name="Schulte-Berndt E."/>
            <person name="Hain C."/>
            <person name="Linder M."/>
            <person name="Schmidt P."/>
            <person name="Wollenschlaeger L."/>
            <person name="Luttermann T."/>
            <person name="Thieme E."/>
            <person name="Hassa J."/>
            <person name="Haak M."/>
            <person name="Wittchen M."/>
            <person name="Mentz A."/>
            <person name="Persicke M."/>
            <person name="Busche T."/>
            <person name="Ruckert C."/>
        </authorList>
    </citation>
    <scope>NUCLEOTIDE SEQUENCE [LARGE SCALE GENOMIC DNA]</scope>
    <source>
        <strain evidence="2 3">2039</strain>
    </source>
</reference>
<keyword evidence="1" id="KW-0472">Membrane</keyword>
<evidence type="ECO:0000313" key="2">
    <source>
        <dbReference type="EMBL" id="QGU08515.1"/>
    </source>
</evidence>
<evidence type="ECO:0000313" key="3">
    <source>
        <dbReference type="Proteomes" id="UP000424462"/>
    </source>
</evidence>
<feature type="transmembrane region" description="Helical" evidence="1">
    <location>
        <begin position="65"/>
        <end position="87"/>
    </location>
</feature>
<sequence length="124" mass="13719">MNKPAVPVMLDVLAIALFALLARMAHQSEDMPLNFNGWLSTLWPFLIGVALSWVLILVLKWEGRLLVPAGVSAWVITVLTGLVIWSIRNEGIPHWSFIMVATIMSGVLMLGWRGVAKVSRKVTV</sequence>
<feature type="transmembrane region" description="Helical" evidence="1">
    <location>
        <begin position="37"/>
        <end position="58"/>
    </location>
</feature>
<keyword evidence="1" id="KW-0812">Transmembrane</keyword>